<dbReference type="Proteomes" id="UP000095210">
    <property type="component" value="Chromosome"/>
</dbReference>
<dbReference type="PRINTS" id="PR00111">
    <property type="entry name" value="ABHYDROLASE"/>
</dbReference>
<protein>
    <submittedName>
        <fullName evidence="2">Hydrolase or acyltransferase of alpha/beta superfamily</fullName>
    </submittedName>
</protein>
<organism evidence="2 3">
    <name type="scientific">Actinoalloteichus hymeniacidonis</name>
    <dbReference type="NCBI Taxonomy" id="340345"/>
    <lineage>
        <taxon>Bacteria</taxon>
        <taxon>Bacillati</taxon>
        <taxon>Actinomycetota</taxon>
        <taxon>Actinomycetes</taxon>
        <taxon>Pseudonocardiales</taxon>
        <taxon>Pseudonocardiaceae</taxon>
        <taxon>Actinoalloteichus</taxon>
    </lineage>
</organism>
<name>A0AAC9MZ92_9PSEU</name>
<dbReference type="InterPro" id="IPR029058">
    <property type="entry name" value="AB_hydrolase_fold"/>
</dbReference>
<dbReference type="KEGG" id="ahm:TL08_16550"/>
<dbReference type="Gene3D" id="3.40.50.1820">
    <property type="entry name" value="alpha/beta hydrolase"/>
    <property type="match status" value="1"/>
</dbReference>
<dbReference type="EMBL" id="CP014859">
    <property type="protein sequence ID" value="AOS64110.1"/>
    <property type="molecule type" value="Genomic_DNA"/>
</dbReference>
<dbReference type="Pfam" id="PF12697">
    <property type="entry name" value="Abhydrolase_6"/>
    <property type="match status" value="1"/>
</dbReference>
<keyword evidence="2" id="KW-0378">Hydrolase</keyword>
<keyword evidence="3" id="KW-1185">Reference proteome</keyword>
<feature type="domain" description="AB hydrolase-1" evidence="1">
    <location>
        <begin position="31"/>
        <end position="267"/>
    </location>
</feature>
<keyword evidence="2" id="KW-0012">Acyltransferase</keyword>
<gene>
    <name evidence="2" type="ORF">TL08_16550</name>
</gene>
<accession>A0AAC9MZ92</accession>
<evidence type="ECO:0000313" key="2">
    <source>
        <dbReference type="EMBL" id="AOS64110.1"/>
    </source>
</evidence>
<sequence length="284" mass="31515">MSHPVLMQLDRSFSWHGREVAWTKTGTGPALVLCHGTPWSAALWHPFAEALAADFTVYRWDMPGYGSSSKHPDHPVDLGVQGELLADLLEHWELDSPHVIAHDYGGAVSLRAMLLHEARYSSLCLVDVVALRPWGSPFFTLVKENAHVFAQLPASVHRGALEAYIAGASHRGLREDEMHTLIAPWLDEEGQAAFYRQIAQADERFTAELEPLLDRIDIPTHIVWGADDTWIPVDRAERLRQAIPGATTKIVSGAGHLIHYDAPVALATELRSWLTSVEPAARPR</sequence>
<dbReference type="PANTHER" id="PTHR43798">
    <property type="entry name" value="MONOACYLGLYCEROL LIPASE"/>
    <property type="match status" value="1"/>
</dbReference>
<dbReference type="InterPro" id="IPR000073">
    <property type="entry name" value="AB_hydrolase_1"/>
</dbReference>
<dbReference type="GO" id="GO:0016020">
    <property type="term" value="C:membrane"/>
    <property type="evidence" value="ECO:0007669"/>
    <property type="project" value="TreeGrafter"/>
</dbReference>
<dbReference type="GO" id="GO:0016746">
    <property type="term" value="F:acyltransferase activity"/>
    <property type="evidence" value="ECO:0007669"/>
    <property type="project" value="UniProtKB-KW"/>
</dbReference>
<dbReference type="PANTHER" id="PTHR43798:SF33">
    <property type="entry name" value="HYDROLASE, PUTATIVE (AFU_ORTHOLOGUE AFUA_2G14860)-RELATED"/>
    <property type="match status" value="1"/>
</dbReference>
<dbReference type="InterPro" id="IPR050266">
    <property type="entry name" value="AB_hydrolase_sf"/>
</dbReference>
<dbReference type="AlphaFoldDB" id="A0AAC9MZ92"/>
<keyword evidence="2" id="KW-0808">Transferase</keyword>
<proteinExistence type="predicted"/>
<dbReference type="GO" id="GO:0047372">
    <property type="term" value="F:monoacylglycerol lipase activity"/>
    <property type="evidence" value="ECO:0007669"/>
    <property type="project" value="TreeGrafter"/>
</dbReference>
<dbReference type="GO" id="GO:0046464">
    <property type="term" value="P:acylglycerol catabolic process"/>
    <property type="evidence" value="ECO:0007669"/>
    <property type="project" value="TreeGrafter"/>
</dbReference>
<dbReference type="SUPFAM" id="SSF53474">
    <property type="entry name" value="alpha/beta-Hydrolases"/>
    <property type="match status" value="1"/>
</dbReference>
<reference evidence="3" key="1">
    <citation type="submission" date="2016-03" db="EMBL/GenBank/DDBJ databases">
        <title>Complete genome sequence of the type strain Actinoalloteichus hymeniacidonis DSM 45092.</title>
        <authorList>
            <person name="Schaffert L."/>
            <person name="Albersmeier A."/>
            <person name="Winkler A."/>
            <person name="Kalinowski J."/>
            <person name="Zotchev S."/>
            <person name="Ruckert C."/>
        </authorList>
    </citation>
    <scope>NUCLEOTIDE SEQUENCE [LARGE SCALE GENOMIC DNA]</scope>
    <source>
        <strain evidence="3">HPA177(T) (DSM 45092(T))</strain>
    </source>
</reference>
<evidence type="ECO:0000313" key="3">
    <source>
        <dbReference type="Proteomes" id="UP000095210"/>
    </source>
</evidence>
<evidence type="ECO:0000259" key="1">
    <source>
        <dbReference type="Pfam" id="PF12697"/>
    </source>
</evidence>